<dbReference type="GO" id="GO:0004222">
    <property type="term" value="F:metalloendopeptidase activity"/>
    <property type="evidence" value="ECO:0007669"/>
    <property type="project" value="InterPro"/>
</dbReference>
<sequence length="477" mass="50253">MRIAILTLALGLSPAVPVAARVFDPESFTLSNGLQVVVVPNHRAPVVTQMLFYKVGAADDPAGKSGLAHYLEHLMFRGTAAVPSGGFSRQVARDGGVENAYTNQDQTAFFQTIARDRLPLVLALEADRMAHLRIRPETAAPELAVVLNERRQRTEANPAARLREEVEAALFATYPYRRPVVGRADEVSTLTPADARDFYRTWYAPNNAVLVVAGDVTAARLRPLVEATFGRVPARPVPDRRAARGAPPPPGGDAKRIEMKDGQVRQPALSRVWIAPSHGWAPGAVNDPTQVYALEVLQTILGGGATGRLYQALVVRQRLAAGVSVDYQADVLGPGQFSLGVVPGPDVALADVEAGLNVEIARLLHDGVGEADVAGAIQRLRVGALYARDSLQGPASEFGVALTTGQTVADVEAWPERIAAVTVADVNRALRTLMGAGPGSGASVIAVMVPDPDAAAPEESLEDIAATGAAGMAGAIR</sequence>
<dbReference type="InterPro" id="IPR007863">
    <property type="entry name" value="Peptidase_M16_C"/>
</dbReference>
<dbReference type="Pfam" id="PF00675">
    <property type="entry name" value="Peptidase_M16"/>
    <property type="match status" value="1"/>
</dbReference>
<dbReference type="AlphaFoldDB" id="A0A7X0B2S0"/>
<keyword evidence="9" id="KW-0378">Hydrolase</keyword>
<feature type="domain" description="Peptidase M16 N-terminal" evidence="7">
    <location>
        <begin position="36"/>
        <end position="181"/>
    </location>
</feature>
<gene>
    <name evidence="9" type="ORF">FHS74_005263</name>
</gene>
<accession>A0A7X0B2S0</accession>
<dbReference type="Gene3D" id="3.30.830.10">
    <property type="entry name" value="Metalloenzyme, LuxS/M16 peptidase-like"/>
    <property type="match status" value="2"/>
</dbReference>
<evidence type="ECO:0000256" key="5">
    <source>
        <dbReference type="SAM" id="MobiDB-lite"/>
    </source>
</evidence>
<reference evidence="9 10" key="1">
    <citation type="submission" date="2020-08" db="EMBL/GenBank/DDBJ databases">
        <title>Genomic Encyclopedia of Type Strains, Phase IV (KMG-IV): sequencing the most valuable type-strain genomes for metagenomic binning, comparative biology and taxonomic classification.</title>
        <authorList>
            <person name="Goeker M."/>
        </authorList>
    </citation>
    <scope>NUCLEOTIDE SEQUENCE [LARGE SCALE GENOMIC DNA]</scope>
    <source>
        <strain evidence="9 10">DSM 22198</strain>
    </source>
</reference>
<dbReference type="PANTHER" id="PTHR11851">
    <property type="entry name" value="METALLOPROTEASE"/>
    <property type="match status" value="1"/>
</dbReference>
<keyword evidence="10" id="KW-1185">Reference proteome</keyword>
<dbReference type="InterPro" id="IPR011765">
    <property type="entry name" value="Pept_M16_N"/>
</dbReference>
<name>A0A7X0B2S0_9PROT</name>
<dbReference type="Pfam" id="PF05193">
    <property type="entry name" value="Peptidase_M16_C"/>
    <property type="match status" value="1"/>
</dbReference>
<dbReference type="EMBL" id="JACIIZ010000019">
    <property type="protein sequence ID" value="MBB6254673.1"/>
    <property type="molecule type" value="Genomic_DNA"/>
</dbReference>
<dbReference type="InterPro" id="IPR001431">
    <property type="entry name" value="Pept_M16_Zn_BS"/>
</dbReference>
<evidence type="ECO:0000259" key="7">
    <source>
        <dbReference type="Pfam" id="PF00675"/>
    </source>
</evidence>
<dbReference type="PANTHER" id="PTHR11851:SF49">
    <property type="entry name" value="MITOCHONDRIAL-PROCESSING PEPTIDASE SUBUNIT ALPHA"/>
    <property type="match status" value="1"/>
</dbReference>
<dbReference type="GO" id="GO:0006508">
    <property type="term" value="P:proteolysis"/>
    <property type="evidence" value="ECO:0007669"/>
    <property type="project" value="UniProtKB-KW"/>
</dbReference>
<evidence type="ECO:0000256" key="4">
    <source>
        <dbReference type="RuleBase" id="RU004447"/>
    </source>
</evidence>
<dbReference type="GO" id="GO:0046872">
    <property type="term" value="F:metal ion binding"/>
    <property type="evidence" value="ECO:0007669"/>
    <property type="project" value="InterPro"/>
</dbReference>
<feature type="signal peptide" evidence="6">
    <location>
        <begin position="1"/>
        <end position="19"/>
    </location>
</feature>
<comment type="cofactor">
    <cofactor evidence="1">
        <name>Zn(2+)</name>
        <dbReference type="ChEBI" id="CHEBI:29105"/>
    </cofactor>
</comment>
<evidence type="ECO:0000256" key="6">
    <source>
        <dbReference type="SAM" id="SignalP"/>
    </source>
</evidence>
<dbReference type="RefSeq" id="WP_343067041.1">
    <property type="nucleotide sequence ID" value="NZ_JACIIZ010000019.1"/>
</dbReference>
<comment type="similarity">
    <text evidence="2 4">Belongs to the peptidase M16 family.</text>
</comment>
<dbReference type="PROSITE" id="PS00143">
    <property type="entry name" value="INSULINASE"/>
    <property type="match status" value="1"/>
</dbReference>
<protein>
    <submittedName>
        <fullName evidence="9">Zinc protease</fullName>
        <ecNumber evidence="9">3.4.24.-</ecNumber>
    </submittedName>
</protein>
<evidence type="ECO:0000256" key="1">
    <source>
        <dbReference type="ARBA" id="ARBA00001947"/>
    </source>
</evidence>
<dbReference type="InterPro" id="IPR011249">
    <property type="entry name" value="Metalloenz_LuxS/M16"/>
</dbReference>
<keyword evidence="9" id="KW-0645">Protease</keyword>
<dbReference type="InterPro" id="IPR050361">
    <property type="entry name" value="MPP/UQCRC_Complex"/>
</dbReference>
<evidence type="ECO:0000256" key="3">
    <source>
        <dbReference type="ARBA" id="ARBA00023049"/>
    </source>
</evidence>
<evidence type="ECO:0000313" key="9">
    <source>
        <dbReference type="EMBL" id="MBB6254673.1"/>
    </source>
</evidence>
<evidence type="ECO:0000259" key="8">
    <source>
        <dbReference type="Pfam" id="PF05193"/>
    </source>
</evidence>
<evidence type="ECO:0000256" key="2">
    <source>
        <dbReference type="ARBA" id="ARBA00007261"/>
    </source>
</evidence>
<organism evidence="9 10">
    <name type="scientific">Nitrospirillum iridis</name>
    <dbReference type="NCBI Taxonomy" id="765888"/>
    <lineage>
        <taxon>Bacteria</taxon>
        <taxon>Pseudomonadati</taxon>
        <taxon>Pseudomonadota</taxon>
        <taxon>Alphaproteobacteria</taxon>
        <taxon>Rhodospirillales</taxon>
        <taxon>Azospirillaceae</taxon>
        <taxon>Nitrospirillum</taxon>
    </lineage>
</organism>
<dbReference type="EC" id="3.4.24.-" evidence="9"/>
<feature type="region of interest" description="Disordered" evidence="5">
    <location>
        <begin position="235"/>
        <end position="256"/>
    </location>
</feature>
<comment type="caution">
    <text evidence="9">The sequence shown here is derived from an EMBL/GenBank/DDBJ whole genome shotgun (WGS) entry which is preliminary data.</text>
</comment>
<feature type="chain" id="PRO_5030887309" evidence="6">
    <location>
        <begin position="20"/>
        <end position="477"/>
    </location>
</feature>
<proteinExistence type="inferred from homology"/>
<keyword evidence="6" id="KW-0732">Signal</keyword>
<feature type="domain" description="Peptidase M16 C-terminal" evidence="8">
    <location>
        <begin position="190"/>
        <end position="380"/>
    </location>
</feature>
<dbReference type="Proteomes" id="UP000539175">
    <property type="component" value="Unassembled WGS sequence"/>
</dbReference>
<dbReference type="SUPFAM" id="SSF63411">
    <property type="entry name" value="LuxS/MPP-like metallohydrolase"/>
    <property type="match status" value="2"/>
</dbReference>
<keyword evidence="3" id="KW-0482">Metalloprotease</keyword>
<evidence type="ECO:0000313" key="10">
    <source>
        <dbReference type="Proteomes" id="UP000539175"/>
    </source>
</evidence>